<dbReference type="SUPFAM" id="SSF69572">
    <property type="entry name" value="Activating enzymes of the ubiquitin-like proteins"/>
    <property type="match status" value="1"/>
</dbReference>
<feature type="binding site" evidence="14">
    <location>
        <position position="436"/>
    </location>
    <ligand>
        <name>Zn(2+)</name>
        <dbReference type="ChEBI" id="CHEBI:29105"/>
    </ligand>
</feature>
<keyword evidence="4" id="KW-0808">Transferase</keyword>
<dbReference type="InterPro" id="IPR023318">
    <property type="entry name" value="Ub_act_enz_dom_a_sf"/>
</dbReference>
<feature type="domain" description="Ubiquitin-activating enzyme SCCH" evidence="18">
    <location>
        <begin position="314"/>
        <end position="374"/>
    </location>
</feature>
<dbReference type="GO" id="GO:0046872">
    <property type="term" value="F:metal ion binding"/>
    <property type="evidence" value="ECO:0007669"/>
    <property type="project" value="UniProtKB-KW"/>
</dbReference>
<name>A0A6A6J3C6_9PLEO</name>
<dbReference type="Gene3D" id="3.50.50.80">
    <property type="entry name" value="Ubiquitin-activating enzyme E1, inactive adenylation domain, subdomain 1"/>
    <property type="match status" value="1"/>
</dbReference>
<evidence type="ECO:0000259" key="18">
    <source>
        <dbReference type="Pfam" id="PF10585"/>
    </source>
</evidence>
<feature type="binding site" evidence="13">
    <location>
        <begin position="122"/>
        <end position="127"/>
    </location>
    <ligand>
        <name>ATP</name>
        <dbReference type="ChEBI" id="CHEBI:30616"/>
    </ligand>
</feature>
<dbReference type="GeneID" id="54588380"/>
<dbReference type="FunFam" id="3.10.290.20:FF:000005">
    <property type="entry name" value="Ubiquitin-activating enzyme E1-like"/>
    <property type="match status" value="1"/>
</dbReference>
<comment type="similarity">
    <text evidence="3 11">Belongs to the ubiquitin-activating E1 family.</text>
</comment>
<feature type="binding site" evidence="14">
    <location>
        <position position="163"/>
    </location>
    <ligand>
        <name>Zn(2+)</name>
        <dbReference type="ChEBI" id="CHEBI:29105"/>
    </ligand>
</feature>
<evidence type="ECO:0000259" key="17">
    <source>
        <dbReference type="Pfam" id="PF00899"/>
    </source>
</evidence>
<evidence type="ECO:0000256" key="10">
    <source>
        <dbReference type="ARBA" id="ARBA00023242"/>
    </source>
</evidence>
<evidence type="ECO:0000256" key="11">
    <source>
        <dbReference type="PIRNR" id="PIRNR039133"/>
    </source>
</evidence>
<dbReference type="FunFam" id="1.10.10.520:FF:000003">
    <property type="entry name" value="Ubiquitin-activating enzyme E1-like"/>
    <property type="match status" value="1"/>
</dbReference>
<dbReference type="InterPro" id="IPR000594">
    <property type="entry name" value="ThiF_NAD_FAD-bd"/>
</dbReference>
<dbReference type="InterPro" id="IPR019572">
    <property type="entry name" value="UBA_E1_SCCH"/>
</dbReference>
<dbReference type="GO" id="GO:0005737">
    <property type="term" value="C:cytoplasm"/>
    <property type="evidence" value="ECO:0007669"/>
    <property type="project" value="TreeGrafter"/>
</dbReference>
<feature type="compositionally biased region" description="Polar residues" evidence="16">
    <location>
        <begin position="567"/>
        <end position="576"/>
    </location>
</feature>
<feature type="binding site" evidence="13">
    <location>
        <position position="53"/>
    </location>
    <ligand>
        <name>ATP</name>
        <dbReference type="ChEBI" id="CHEBI:30616"/>
    </ligand>
</feature>
<evidence type="ECO:0000256" key="2">
    <source>
        <dbReference type="ARBA" id="ARBA00004718"/>
    </source>
</evidence>
<evidence type="ECO:0000256" key="6">
    <source>
        <dbReference type="ARBA" id="ARBA00022741"/>
    </source>
</evidence>
<dbReference type="Pfam" id="PF10585">
    <property type="entry name" value="UBA_E1_SCCH"/>
    <property type="match status" value="1"/>
</dbReference>
<dbReference type="Pfam" id="PF00899">
    <property type="entry name" value="ThiF"/>
    <property type="match status" value="1"/>
</dbReference>
<feature type="binding site" evidence="13">
    <location>
        <begin position="61"/>
        <end position="64"/>
    </location>
    <ligand>
        <name>ATP</name>
        <dbReference type="ChEBI" id="CHEBI:30616"/>
    </ligand>
</feature>
<dbReference type="InterPro" id="IPR028077">
    <property type="entry name" value="UAE_UbL_dom"/>
</dbReference>
<gene>
    <name evidence="20" type="ORF">BU26DRAFT_598782</name>
</gene>
<evidence type="ECO:0000256" key="5">
    <source>
        <dbReference type="ARBA" id="ARBA00022723"/>
    </source>
</evidence>
<accession>A0A6A6J3C6</accession>
<dbReference type="FunFam" id="3.40.50.720:FF:000618">
    <property type="entry name" value="SUMO-activating enzyme subunit 2"/>
    <property type="match status" value="1"/>
</dbReference>
<sequence>MATGRDKYARQSLGTLHSRVKQARVLMVGAGGIGCELLKNLVLNGFGEIHIVDLDTIDLSNLNRQFLFRNEHIKKSKALVAKESAGRFNPNVRIEAYHDNIKDPKFNVAFFKTFGVVFNALDNLDARRHVNKMCLAADVPLVESGTTGFNGQVQVIRKGKSQCYDCNPKDPPKSFPVCTIRSTPSQPIHCIVWAKSYLFTEIFGSSEDDAPELNHSEDSENAKEIENLRKEAQALHRIRQSMGSEDFPRLVFNKVFKEDIDRLRSMEDMWKSRKAPEPLDYDTLSQEALGVGSAIAQKDQVEWTVSENFAVFLDSLRRLSDRLEETRANADTGNSPPILSFDKDDEDTLDFVAASANLRSAVFGIDRRSKFDIKQMAGNIIPAIATTNAMTASLCVLQAFKVMRDDLAKAKMVFLAPNGTERRLTTEPLQAPNPSCPACSVAQSTVIVDPSRATLNDLVQDLLRLQLGYGEEFSVNSEAGILYDPEEDTNLNKTFKELGLVDDSFITVIDEEDEDTKVNLVLSISAKELKKDTKPIHLPEKLKIPPKPKPAAPTEAGGFVHATMHPTSNGVTNGLQNGDRKRTADQAGLEDELVRKKGKVAAKPDDDDVVIVDDPTDGAIVIDDD</sequence>
<feature type="binding site" evidence="14">
    <location>
        <position position="166"/>
    </location>
    <ligand>
        <name>Zn(2+)</name>
        <dbReference type="ChEBI" id="CHEBI:29105"/>
    </ligand>
</feature>
<dbReference type="Gene3D" id="1.10.10.520">
    <property type="entry name" value="Ubiquitin activating enzymes (Uba3). Chain: B, domain 2"/>
    <property type="match status" value="1"/>
</dbReference>
<evidence type="ECO:0000256" key="9">
    <source>
        <dbReference type="ARBA" id="ARBA00022840"/>
    </source>
</evidence>
<evidence type="ECO:0000256" key="13">
    <source>
        <dbReference type="PIRSR" id="PIRSR039133-2"/>
    </source>
</evidence>
<dbReference type="GO" id="GO:0019948">
    <property type="term" value="F:SUMO activating enzyme activity"/>
    <property type="evidence" value="ECO:0007669"/>
    <property type="project" value="UniProtKB-UniRule"/>
</dbReference>
<dbReference type="AlphaFoldDB" id="A0A6A6J3C6"/>
<dbReference type="PROSITE" id="PS00865">
    <property type="entry name" value="UBIQUITIN_ACTIVAT_2"/>
    <property type="match status" value="1"/>
</dbReference>
<evidence type="ECO:0000256" key="4">
    <source>
        <dbReference type="ARBA" id="ARBA00022679"/>
    </source>
</evidence>
<dbReference type="GO" id="GO:0016740">
    <property type="term" value="F:transferase activity"/>
    <property type="evidence" value="ECO:0007669"/>
    <property type="project" value="UniProtKB-KW"/>
</dbReference>
<dbReference type="GO" id="GO:0005524">
    <property type="term" value="F:ATP binding"/>
    <property type="evidence" value="ECO:0007669"/>
    <property type="project" value="UniProtKB-UniRule"/>
</dbReference>
<comment type="subcellular location">
    <subcellularLocation>
        <location evidence="1">Nucleus</location>
    </subcellularLocation>
</comment>
<evidence type="ECO:0000256" key="12">
    <source>
        <dbReference type="PIRSR" id="PIRSR039133-1"/>
    </source>
</evidence>
<evidence type="ECO:0000313" key="21">
    <source>
        <dbReference type="Proteomes" id="UP000800094"/>
    </source>
</evidence>
<dbReference type="InterPro" id="IPR042449">
    <property type="entry name" value="Ub-E1_IAD_1"/>
</dbReference>
<evidence type="ECO:0000256" key="7">
    <source>
        <dbReference type="ARBA" id="ARBA00022786"/>
    </source>
</evidence>
<dbReference type="InterPro" id="IPR045886">
    <property type="entry name" value="ThiF/MoeB/HesA"/>
</dbReference>
<feature type="region of interest" description="Disordered" evidence="16">
    <location>
        <begin position="567"/>
        <end position="590"/>
    </location>
</feature>
<dbReference type="InterPro" id="IPR030661">
    <property type="entry name" value="Uba2"/>
</dbReference>
<evidence type="ECO:0000256" key="15">
    <source>
        <dbReference type="PROSITE-ProRule" id="PRU10132"/>
    </source>
</evidence>
<feature type="domain" description="THIF-type NAD/FAD binding fold" evidence="17">
    <location>
        <begin position="18"/>
        <end position="437"/>
    </location>
</feature>
<keyword evidence="8 11" id="KW-0862">Zinc</keyword>
<keyword evidence="9 11" id="KW-0067">ATP-binding</keyword>
<evidence type="ECO:0000256" key="1">
    <source>
        <dbReference type="ARBA" id="ARBA00004123"/>
    </source>
</evidence>
<comment type="subunit">
    <text evidence="11">Heterodimer.</text>
</comment>
<keyword evidence="21" id="KW-1185">Reference proteome</keyword>
<dbReference type="PIRSF" id="PIRSF039133">
    <property type="entry name" value="SUMO_E1B"/>
    <property type="match status" value="1"/>
</dbReference>
<dbReference type="PANTHER" id="PTHR10953:SF5">
    <property type="entry name" value="SUMO-ACTIVATING ENZYME SUBUNIT 2"/>
    <property type="match status" value="1"/>
</dbReference>
<evidence type="ECO:0000256" key="14">
    <source>
        <dbReference type="PIRSR" id="PIRSR039133-3"/>
    </source>
</evidence>
<dbReference type="FunFam" id="3.50.50.80:FF:000002">
    <property type="entry name" value="SUMO-activating enzyme subunit 2"/>
    <property type="match status" value="1"/>
</dbReference>
<dbReference type="InterPro" id="IPR033127">
    <property type="entry name" value="UBQ-activ_enz_E1_Cys_AS"/>
</dbReference>
<dbReference type="CDD" id="cd01489">
    <property type="entry name" value="Uba2_SUMO"/>
    <property type="match status" value="1"/>
</dbReference>
<dbReference type="Gene3D" id="3.10.290.20">
    <property type="entry name" value="Ubiquitin-like 2 activating enzyme e1b. Chain: B, domain 3"/>
    <property type="match status" value="1"/>
</dbReference>
<dbReference type="Proteomes" id="UP000800094">
    <property type="component" value="Unassembled WGS sequence"/>
</dbReference>
<dbReference type="PANTHER" id="PTHR10953">
    <property type="entry name" value="UBIQUITIN-ACTIVATING ENZYME E1"/>
    <property type="match status" value="1"/>
</dbReference>
<dbReference type="EMBL" id="ML987189">
    <property type="protein sequence ID" value="KAF2255973.1"/>
    <property type="molecule type" value="Genomic_DNA"/>
</dbReference>
<evidence type="ECO:0000256" key="16">
    <source>
        <dbReference type="SAM" id="MobiDB-lite"/>
    </source>
</evidence>
<feature type="binding site" evidence="13">
    <location>
        <begin position="29"/>
        <end position="34"/>
    </location>
    <ligand>
        <name>ATP</name>
        <dbReference type="ChEBI" id="CHEBI:30616"/>
    </ligand>
</feature>
<dbReference type="UniPathway" id="UPA00886"/>
<feature type="binding site" evidence="14">
    <location>
        <position position="439"/>
    </location>
    <ligand>
        <name>Zn(2+)</name>
        <dbReference type="ChEBI" id="CHEBI:29105"/>
    </ligand>
</feature>
<keyword evidence="7 11" id="KW-0833">Ubl conjugation pathway</keyword>
<dbReference type="GO" id="GO:0031510">
    <property type="term" value="C:SUMO activating enzyme complex"/>
    <property type="evidence" value="ECO:0007669"/>
    <property type="project" value="UniProtKB-UniRule"/>
</dbReference>
<reference evidence="20" key="1">
    <citation type="journal article" date="2020" name="Stud. Mycol.">
        <title>101 Dothideomycetes genomes: a test case for predicting lifestyles and emergence of pathogens.</title>
        <authorList>
            <person name="Haridas S."/>
            <person name="Albert R."/>
            <person name="Binder M."/>
            <person name="Bloem J."/>
            <person name="Labutti K."/>
            <person name="Salamov A."/>
            <person name="Andreopoulos B."/>
            <person name="Baker S."/>
            <person name="Barry K."/>
            <person name="Bills G."/>
            <person name="Bluhm B."/>
            <person name="Cannon C."/>
            <person name="Castanera R."/>
            <person name="Culley D."/>
            <person name="Daum C."/>
            <person name="Ezra D."/>
            <person name="Gonzalez J."/>
            <person name="Henrissat B."/>
            <person name="Kuo A."/>
            <person name="Liang C."/>
            <person name="Lipzen A."/>
            <person name="Lutzoni F."/>
            <person name="Magnuson J."/>
            <person name="Mondo S."/>
            <person name="Nolan M."/>
            <person name="Ohm R."/>
            <person name="Pangilinan J."/>
            <person name="Park H.-J."/>
            <person name="Ramirez L."/>
            <person name="Alfaro M."/>
            <person name="Sun H."/>
            <person name="Tritt A."/>
            <person name="Yoshinaga Y."/>
            <person name="Zwiers L.-H."/>
            <person name="Turgeon B."/>
            <person name="Goodwin S."/>
            <person name="Spatafora J."/>
            <person name="Crous P."/>
            <person name="Grigoriev I."/>
        </authorList>
    </citation>
    <scope>NUCLEOTIDE SEQUENCE</scope>
    <source>
        <strain evidence="20">CBS 122368</strain>
    </source>
</reference>
<evidence type="ECO:0000259" key="19">
    <source>
        <dbReference type="Pfam" id="PF14732"/>
    </source>
</evidence>
<organism evidence="20 21">
    <name type="scientific">Trematosphaeria pertusa</name>
    <dbReference type="NCBI Taxonomy" id="390896"/>
    <lineage>
        <taxon>Eukaryota</taxon>
        <taxon>Fungi</taxon>
        <taxon>Dikarya</taxon>
        <taxon>Ascomycota</taxon>
        <taxon>Pezizomycotina</taxon>
        <taxon>Dothideomycetes</taxon>
        <taxon>Pleosporomycetidae</taxon>
        <taxon>Pleosporales</taxon>
        <taxon>Massarineae</taxon>
        <taxon>Trematosphaeriaceae</taxon>
        <taxon>Trematosphaeria</taxon>
    </lineage>
</organism>
<keyword evidence="5 11" id="KW-0479">Metal-binding</keyword>
<evidence type="ECO:0000256" key="3">
    <source>
        <dbReference type="ARBA" id="ARBA00005673"/>
    </source>
</evidence>
<dbReference type="InterPro" id="IPR035985">
    <property type="entry name" value="Ubiquitin-activating_enz"/>
</dbReference>
<dbReference type="Pfam" id="PF14732">
    <property type="entry name" value="UAE_UbL"/>
    <property type="match status" value="1"/>
</dbReference>
<feature type="domain" description="Ubiquitin/SUMO-activating enzyme ubiquitin-like" evidence="19">
    <location>
        <begin position="446"/>
        <end position="526"/>
    </location>
</feature>
<keyword evidence="6 11" id="KW-0547">Nucleotide-binding</keyword>
<dbReference type="RefSeq" id="XP_033690977.1">
    <property type="nucleotide sequence ID" value="XM_033835050.1"/>
</dbReference>
<evidence type="ECO:0000256" key="8">
    <source>
        <dbReference type="ARBA" id="ARBA00022833"/>
    </source>
</evidence>
<protein>
    <recommendedName>
        <fullName evidence="11">Ubiquitin-activating enzyme E1-like</fullName>
    </recommendedName>
</protein>
<comment type="pathway">
    <text evidence="2 11">Protein modification; protein sumoylation.</text>
</comment>
<dbReference type="PROSITE" id="PS51257">
    <property type="entry name" value="PROKAR_LIPOPROTEIN"/>
    <property type="match status" value="1"/>
</dbReference>
<dbReference type="GO" id="GO:0016925">
    <property type="term" value="P:protein sumoylation"/>
    <property type="evidence" value="ECO:0007669"/>
    <property type="project" value="UniProtKB-UniRule"/>
</dbReference>
<dbReference type="OrthoDB" id="10255449at2759"/>
<proteinExistence type="inferred from homology"/>
<evidence type="ECO:0000313" key="20">
    <source>
        <dbReference type="EMBL" id="KAF2255973.1"/>
    </source>
</evidence>
<feature type="active site" description="Glycyl thioester intermediate" evidence="12 15">
    <location>
        <position position="178"/>
    </location>
</feature>
<feature type="binding site" evidence="13">
    <location>
        <position position="77"/>
    </location>
    <ligand>
        <name>ATP</name>
        <dbReference type="ChEBI" id="CHEBI:30616"/>
    </ligand>
</feature>
<keyword evidence="10" id="KW-0539">Nucleus</keyword>